<organism evidence="1 2">
    <name type="scientific">Methanocalculus taiwanensis</name>
    <dbReference type="NCBI Taxonomy" id="106207"/>
    <lineage>
        <taxon>Archaea</taxon>
        <taxon>Methanobacteriati</taxon>
        <taxon>Methanobacteriota</taxon>
        <taxon>Stenosarchaea group</taxon>
        <taxon>Methanomicrobia</taxon>
        <taxon>Methanomicrobiales</taxon>
        <taxon>Methanocalculaceae</taxon>
        <taxon>Methanocalculus</taxon>
    </lineage>
</organism>
<dbReference type="Proteomes" id="UP001524383">
    <property type="component" value="Unassembled WGS sequence"/>
</dbReference>
<dbReference type="RefSeq" id="WP_255333428.1">
    <property type="nucleotide sequence ID" value="NZ_VOTZ01000031.1"/>
</dbReference>
<protein>
    <submittedName>
        <fullName evidence="1">Uncharacterized protein</fullName>
    </submittedName>
</protein>
<dbReference type="AlphaFoldDB" id="A0ABD4TME2"/>
<proteinExistence type="predicted"/>
<dbReference type="EMBL" id="VOTZ01000031">
    <property type="protein sequence ID" value="MCQ1539462.1"/>
    <property type="molecule type" value="Genomic_DNA"/>
</dbReference>
<reference evidence="1 2" key="1">
    <citation type="submission" date="2019-08" db="EMBL/GenBank/DDBJ databases">
        <authorList>
            <person name="Chen S.-C."/>
            <person name="Lai M.-C."/>
            <person name="You Y.-T."/>
        </authorList>
    </citation>
    <scope>NUCLEOTIDE SEQUENCE [LARGE SCALE GENOMIC DNA]</scope>
    <source>
        <strain evidence="1 2">P2F9704a</strain>
    </source>
</reference>
<sequence length="157" mass="17795">MGYRTHARHTTCPGCNEEIYMEELVKGQCPLCGSPVEELEASDESLDYDDGFERSELSWLVLQYFLFKKFEEVGANPLQVFRLLSTVEENIEIVSSGKEKEHYAYDMDAELSLVERLLLKRCSSCNKLFIRGATKKISGDLLSGGMKITYRCGKCQG</sequence>
<accession>A0ABD4TME2</accession>
<comment type="caution">
    <text evidence="1">The sequence shown here is derived from an EMBL/GenBank/DDBJ whole genome shotgun (WGS) entry which is preliminary data.</text>
</comment>
<evidence type="ECO:0000313" key="2">
    <source>
        <dbReference type="Proteomes" id="UP001524383"/>
    </source>
</evidence>
<gene>
    <name evidence="1" type="ORF">FTO68_10790</name>
</gene>
<name>A0ABD4TME2_9EURY</name>
<evidence type="ECO:0000313" key="1">
    <source>
        <dbReference type="EMBL" id="MCQ1539462.1"/>
    </source>
</evidence>
<keyword evidence="2" id="KW-1185">Reference proteome</keyword>